<dbReference type="EMBL" id="BMAV01026131">
    <property type="protein sequence ID" value="GFS47696.1"/>
    <property type="molecule type" value="Genomic_DNA"/>
</dbReference>
<name>A0A8X6IIW5_9ARAC</name>
<keyword evidence="3" id="KW-1185">Reference proteome</keyword>
<comment type="caution">
    <text evidence="2">The sequence shown here is derived from an EMBL/GenBank/DDBJ whole genome shotgun (WGS) entry which is preliminary data.</text>
</comment>
<proteinExistence type="predicted"/>
<accession>A0A8X6IIW5</accession>
<evidence type="ECO:0000313" key="2">
    <source>
        <dbReference type="EMBL" id="GFS47696.1"/>
    </source>
</evidence>
<dbReference type="Proteomes" id="UP000886998">
    <property type="component" value="Unassembled WGS sequence"/>
</dbReference>
<sequence length="98" mass="10859">MDRWSENGSLKQTDVVSRNAEIAESTDTGILEPAIPSTSSSIQLQPHLPTLPSSNFGQVVSRKRRKYDSSYLSFEFTSTGDEEAPIACFATKYWQTAP</sequence>
<gene>
    <name evidence="2" type="primary">ZBED5_256</name>
    <name evidence="2" type="ORF">TNIN_193241</name>
</gene>
<protein>
    <submittedName>
        <fullName evidence="2">Zinc finger BED domain-containing protein 5</fullName>
    </submittedName>
</protein>
<dbReference type="AlphaFoldDB" id="A0A8X6IIW5"/>
<evidence type="ECO:0000313" key="3">
    <source>
        <dbReference type="Proteomes" id="UP000886998"/>
    </source>
</evidence>
<feature type="region of interest" description="Disordered" evidence="1">
    <location>
        <begin position="24"/>
        <end position="55"/>
    </location>
</feature>
<evidence type="ECO:0000256" key="1">
    <source>
        <dbReference type="SAM" id="MobiDB-lite"/>
    </source>
</evidence>
<dbReference type="OrthoDB" id="6432003at2759"/>
<reference evidence="2" key="1">
    <citation type="submission" date="2020-08" db="EMBL/GenBank/DDBJ databases">
        <title>Multicomponent nature underlies the extraordinary mechanical properties of spider dragline silk.</title>
        <authorList>
            <person name="Kono N."/>
            <person name="Nakamura H."/>
            <person name="Mori M."/>
            <person name="Yoshida Y."/>
            <person name="Ohtoshi R."/>
            <person name="Malay A.D."/>
            <person name="Moran D.A.P."/>
            <person name="Tomita M."/>
            <person name="Numata K."/>
            <person name="Arakawa K."/>
        </authorList>
    </citation>
    <scope>NUCLEOTIDE SEQUENCE</scope>
</reference>
<organism evidence="2 3">
    <name type="scientific">Trichonephila inaurata madagascariensis</name>
    <dbReference type="NCBI Taxonomy" id="2747483"/>
    <lineage>
        <taxon>Eukaryota</taxon>
        <taxon>Metazoa</taxon>
        <taxon>Ecdysozoa</taxon>
        <taxon>Arthropoda</taxon>
        <taxon>Chelicerata</taxon>
        <taxon>Arachnida</taxon>
        <taxon>Araneae</taxon>
        <taxon>Araneomorphae</taxon>
        <taxon>Entelegynae</taxon>
        <taxon>Araneoidea</taxon>
        <taxon>Nephilidae</taxon>
        <taxon>Trichonephila</taxon>
        <taxon>Trichonephila inaurata</taxon>
    </lineage>
</organism>